<keyword evidence="10" id="KW-0915">Sodium</keyword>
<evidence type="ECO:0000256" key="2">
    <source>
        <dbReference type="ARBA" id="ARBA00022475"/>
    </source>
</evidence>
<reference evidence="12" key="2">
    <citation type="submission" date="2016-02" db="EMBL/GenBank/DDBJ databases">
        <title>Draft genome sequence of five rapidly growing Mycobacterium species.</title>
        <authorList>
            <person name="Katahira K."/>
            <person name="Gotou Y."/>
            <person name="Iida K."/>
            <person name="Ogura Y."/>
            <person name="Hayashi T."/>
        </authorList>
    </citation>
    <scope>NUCLEOTIDE SEQUENCE [LARGE SCALE GENOMIC DNA]</scope>
    <source>
        <strain evidence="12">JCM6362</strain>
    </source>
</reference>
<evidence type="ECO:0000256" key="8">
    <source>
        <dbReference type="ARBA" id="ARBA00035585"/>
    </source>
</evidence>
<evidence type="ECO:0000313" key="11">
    <source>
        <dbReference type="EMBL" id="GAT16393.1"/>
    </source>
</evidence>
<evidence type="ECO:0000256" key="9">
    <source>
        <dbReference type="ARBA" id="ARBA00049940"/>
    </source>
</evidence>
<reference evidence="11 12" key="1">
    <citation type="journal article" date="2016" name="Genome Announc.">
        <title>Draft Genome Sequences of Five Rapidly Growing Mycobacterium Species, M. thermoresistibile, M. fortuitum subsp. acetamidolyticum, M. canariasense, M. brisbanense, and M. novocastrense.</title>
        <authorList>
            <person name="Katahira K."/>
            <person name="Ogura Y."/>
            <person name="Gotoh Y."/>
            <person name="Hayashi T."/>
        </authorList>
    </citation>
    <scope>NUCLEOTIDE SEQUENCE [LARGE SCALE GENOMIC DNA]</scope>
    <source>
        <strain evidence="11 12">JCM6362</strain>
    </source>
</reference>
<keyword evidence="4 10" id="KW-1133">Transmembrane helix</keyword>
<dbReference type="AlphaFoldDB" id="A0A100XHC0"/>
<comment type="function">
    <text evidence="9 10">Fluoride-specific ion channel. Important for reducing fluoride concentration in the cell, thus reducing its toxicity.</text>
</comment>
<protein>
    <recommendedName>
        <fullName evidence="10">Fluoride-specific ion channel FluC</fullName>
    </recommendedName>
</protein>
<accession>A0A100XHC0</accession>
<evidence type="ECO:0000256" key="5">
    <source>
        <dbReference type="ARBA" id="ARBA00023136"/>
    </source>
</evidence>
<gene>
    <name evidence="10" type="primary">fluC</name>
    <name evidence="10" type="synonym">crcB</name>
    <name evidence="11" type="ORF">RMCT_3362</name>
</gene>
<keyword evidence="6 10" id="KW-0407">Ion channel</keyword>
<evidence type="ECO:0000313" key="12">
    <source>
        <dbReference type="Proteomes" id="UP000069654"/>
    </source>
</evidence>
<dbReference type="GO" id="GO:0140114">
    <property type="term" value="P:cellular detoxification of fluoride"/>
    <property type="evidence" value="ECO:0007669"/>
    <property type="project" value="UniProtKB-UniRule"/>
</dbReference>
<comment type="similarity">
    <text evidence="7 10">Belongs to the fluoride channel Fluc/FEX (TC 1.A.43) family.</text>
</comment>
<comment type="subcellular location">
    <subcellularLocation>
        <location evidence="1 10">Cell membrane</location>
        <topology evidence="1 10">Multi-pass membrane protein</topology>
    </subcellularLocation>
</comment>
<feature type="transmembrane region" description="Helical" evidence="10">
    <location>
        <begin position="98"/>
        <end position="120"/>
    </location>
</feature>
<dbReference type="InterPro" id="IPR003691">
    <property type="entry name" value="FluC"/>
</dbReference>
<evidence type="ECO:0000256" key="1">
    <source>
        <dbReference type="ARBA" id="ARBA00004651"/>
    </source>
</evidence>
<dbReference type="HAMAP" id="MF_00454">
    <property type="entry name" value="FluC"/>
    <property type="match status" value="1"/>
</dbReference>
<keyword evidence="10" id="KW-0813">Transport</keyword>
<dbReference type="PANTHER" id="PTHR28259">
    <property type="entry name" value="FLUORIDE EXPORT PROTEIN 1-RELATED"/>
    <property type="match status" value="1"/>
</dbReference>
<dbReference type="Proteomes" id="UP000069654">
    <property type="component" value="Unassembled WGS sequence"/>
</dbReference>
<keyword evidence="2 10" id="KW-1003">Cell membrane</keyword>
<dbReference type="Pfam" id="PF02537">
    <property type="entry name" value="CRCB"/>
    <property type="match status" value="1"/>
</dbReference>
<comment type="caution">
    <text evidence="11">The sequence shown here is derived from an EMBL/GenBank/DDBJ whole genome shotgun (WGS) entry which is preliminary data.</text>
</comment>
<keyword evidence="10" id="KW-0406">Ion transport</keyword>
<keyword evidence="3 10" id="KW-0812">Transmembrane</keyword>
<feature type="binding site" evidence="10">
    <location>
        <position position="73"/>
    </location>
    <ligand>
        <name>Na(+)</name>
        <dbReference type="ChEBI" id="CHEBI:29101"/>
        <note>structural</note>
    </ligand>
</feature>
<feature type="transmembrane region" description="Helical" evidence="10">
    <location>
        <begin position="6"/>
        <end position="24"/>
    </location>
</feature>
<feature type="binding site" evidence="10">
    <location>
        <position position="76"/>
    </location>
    <ligand>
        <name>Na(+)</name>
        <dbReference type="ChEBI" id="CHEBI:29101"/>
        <note>structural</note>
    </ligand>
</feature>
<dbReference type="STRING" id="1797.RMCT_3362"/>
<organism evidence="11 12">
    <name type="scientific">Mycolicibacterium thermoresistibile</name>
    <name type="common">Mycobacterium thermoresistibile</name>
    <dbReference type="NCBI Taxonomy" id="1797"/>
    <lineage>
        <taxon>Bacteria</taxon>
        <taxon>Bacillati</taxon>
        <taxon>Actinomycetota</taxon>
        <taxon>Actinomycetes</taxon>
        <taxon>Mycobacteriales</taxon>
        <taxon>Mycobacteriaceae</taxon>
        <taxon>Mycolicibacterium</taxon>
    </lineage>
</organism>
<evidence type="ECO:0000256" key="7">
    <source>
        <dbReference type="ARBA" id="ARBA00035120"/>
    </source>
</evidence>
<dbReference type="OMA" id="TGICGSF"/>
<keyword evidence="5 10" id="KW-0472">Membrane</keyword>
<keyword evidence="10" id="KW-0479">Metal-binding</keyword>
<dbReference type="RefSeq" id="WP_003927300.1">
    <property type="nucleotide sequence ID" value="NZ_BCTB01000044.1"/>
</dbReference>
<name>A0A100XHC0_MYCTH</name>
<comment type="activity regulation">
    <text evidence="10">Na(+) is not transported, but it plays an essential structural role and its presence is essential for fluoride channel function.</text>
</comment>
<feature type="transmembrane region" description="Helical" evidence="10">
    <location>
        <begin position="65"/>
        <end position="86"/>
    </location>
</feature>
<dbReference type="PANTHER" id="PTHR28259:SF1">
    <property type="entry name" value="FLUORIDE EXPORT PROTEIN 1-RELATED"/>
    <property type="match status" value="1"/>
</dbReference>
<proteinExistence type="inferred from homology"/>
<evidence type="ECO:0000256" key="10">
    <source>
        <dbReference type="HAMAP-Rule" id="MF_00454"/>
    </source>
</evidence>
<dbReference type="GO" id="GO:0005886">
    <property type="term" value="C:plasma membrane"/>
    <property type="evidence" value="ECO:0007669"/>
    <property type="project" value="UniProtKB-SubCell"/>
</dbReference>
<evidence type="ECO:0000256" key="3">
    <source>
        <dbReference type="ARBA" id="ARBA00022692"/>
    </source>
</evidence>
<evidence type="ECO:0000256" key="6">
    <source>
        <dbReference type="ARBA" id="ARBA00023303"/>
    </source>
</evidence>
<dbReference type="NCBIfam" id="NF010824">
    <property type="entry name" value="PRK14228.1"/>
    <property type="match status" value="1"/>
</dbReference>
<feature type="transmembrane region" description="Helical" evidence="10">
    <location>
        <begin position="36"/>
        <end position="59"/>
    </location>
</feature>
<sequence length="126" mass="12891">MTSLGVWAGVAVLGGLGAVLRYLVDRTVSRRSPTRLPAGIFVVNITGALALGLLAGAAVSPRTALLAGAALLGSYTTFSTWMLDTVELAERRPRRRAVLDTVVNIVAGVVAGLGAAAVGYRVGSML</sequence>
<dbReference type="GO" id="GO:0062054">
    <property type="term" value="F:fluoride channel activity"/>
    <property type="evidence" value="ECO:0007669"/>
    <property type="project" value="UniProtKB-UniRule"/>
</dbReference>
<comment type="catalytic activity">
    <reaction evidence="8">
        <text>fluoride(in) = fluoride(out)</text>
        <dbReference type="Rhea" id="RHEA:76159"/>
        <dbReference type="ChEBI" id="CHEBI:17051"/>
    </reaction>
    <physiologicalReaction direction="left-to-right" evidence="8">
        <dbReference type="Rhea" id="RHEA:76160"/>
    </physiologicalReaction>
</comment>
<evidence type="ECO:0000256" key="4">
    <source>
        <dbReference type="ARBA" id="ARBA00022989"/>
    </source>
</evidence>
<dbReference type="EMBL" id="BCTB01000044">
    <property type="protein sequence ID" value="GAT16393.1"/>
    <property type="molecule type" value="Genomic_DNA"/>
</dbReference>
<dbReference type="GO" id="GO:0046872">
    <property type="term" value="F:metal ion binding"/>
    <property type="evidence" value="ECO:0007669"/>
    <property type="project" value="UniProtKB-KW"/>
</dbReference>